<organism evidence="7 8">
    <name type="scientific">Loigolactobacillus backii</name>
    <dbReference type="NCBI Taxonomy" id="375175"/>
    <lineage>
        <taxon>Bacteria</taxon>
        <taxon>Bacillati</taxon>
        <taxon>Bacillota</taxon>
        <taxon>Bacilli</taxon>
        <taxon>Lactobacillales</taxon>
        <taxon>Lactobacillaceae</taxon>
        <taxon>Loigolactobacillus</taxon>
    </lineage>
</organism>
<evidence type="ECO:0000256" key="1">
    <source>
        <dbReference type="ARBA" id="ARBA00004651"/>
    </source>
</evidence>
<proteinExistence type="inferred from homology"/>
<evidence type="ECO:0000256" key="2">
    <source>
        <dbReference type="ARBA" id="ARBA00005745"/>
    </source>
</evidence>
<dbReference type="OrthoDB" id="2145980at2"/>
<dbReference type="RefSeq" id="WP_068225224.1">
    <property type="nucleotide sequence ID" value="NZ_CP014623.1"/>
</dbReference>
<sequence>MELFLQKRLKHIKMGKQRRHFEIEFFSLLADLLEAGFSLPQSIEFMLVLLPNQSDRLVLLKQQLSSGKELADAFFEVGINADVVSQIRITERHGDLQQSLKQIGRLLLEQEKQKRQLKRLLRYPFVLLLLLGGLIFFVKQMIEPELLSWQANMNQNVLFYWRYFGLSLAGIGLISLLFYLKLRFEKNPLKRAVFRNRLPLIGRSYREYYHYYLLFNLGTLLKNGLNLQEICQLLANFSENSLLYQLGKQIRPQLAEGKNLANIVTEQALFPDELALFVQKGETKEFLGEELIVQARLTYRRMLQEIERIVTYVQPFFFGIIALTIVGVYLSILLPLYQMMEGMY</sequence>
<keyword evidence="3" id="KW-1003">Cell membrane</keyword>
<dbReference type="Pfam" id="PF00482">
    <property type="entry name" value="T2SSF"/>
    <property type="match status" value="2"/>
</dbReference>
<evidence type="ECO:0000256" key="3">
    <source>
        <dbReference type="ARBA" id="ARBA00022475"/>
    </source>
</evidence>
<dbReference type="GO" id="GO:0005886">
    <property type="term" value="C:plasma membrane"/>
    <property type="evidence" value="ECO:0007669"/>
    <property type="project" value="UniProtKB-SubCell"/>
</dbReference>
<reference evidence="7 8" key="1">
    <citation type="submission" date="2016-03" db="EMBL/GenBank/DDBJ databases">
        <title>Pediococcus and Lactobacillus from brewery environment - whole genome sequencing and assembly.</title>
        <authorList>
            <person name="Behr J."/>
            <person name="Geissler A.J."/>
            <person name="Vogel R.F."/>
        </authorList>
    </citation>
    <scope>NUCLEOTIDE SEQUENCE [LARGE SCALE GENOMIC DNA]</scope>
    <source>
        <strain evidence="7 8">TMW 1.1989</strain>
    </source>
</reference>
<dbReference type="Gene3D" id="1.20.81.30">
    <property type="entry name" value="Type II secretion system (T2SS), domain F"/>
    <property type="match status" value="2"/>
</dbReference>
<gene>
    <name evidence="7" type="ORF">AYR53_11120</name>
</gene>
<dbReference type="KEGG" id="lbt:AYR52_06455"/>
<keyword evidence="5" id="KW-1133">Transmembrane helix</keyword>
<comment type="similarity">
    <text evidence="2">Belongs to the GSP F family.</text>
</comment>
<evidence type="ECO:0000313" key="8">
    <source>
        <dbReference type="Proteomes" id="UP000078582"/>
    </source>
</evidence>
<comment type="subcellular location">
    <subcellularLocation>
        <location evidence="1">Cell membrane</location>
        <topology evidence="1">Multi-pass membrane protein</topology>
    </subcellularLocation>
</comment>
<dbReference type="EMBL" id="CP014873">
    <property type="protein sequence ID" value="ANK63269.1"/>
    <property type="molecule type" value="Genomic_DNA"/>
</dbReference>
<dbReference type="AlphaFoldDB" id="A0A192H385"/>
<dbReference type="GeneID" id="42982811"/>
<evidence type="ECO:0000313" key="7">
    <source>
        <dbReference type="EMBL" id="ANK63269.1"/>
    </source>
</evidence>
<dbReference type="NCBIfam" id="NF041012">
    <property type="entry name" value="T4P_ComGB"/>
    <property type="match status" value="1"/>
</dbReference>
<dbReference type="STRING" id="375175.AYR53_11120"/>
<name>A0A192H385_9LACO</name>
<evidence type="ECO:0000256" key="4">
    <source>
        <dbReference type="ARBA" id="ARBA00022692"/>
    </source>
</evidence>
<keyword evidence="4" id="KW-0812">Transmembrane</keyword>
<keyword evidence="8" id="KW-1185">Reference proteome</keyword>
<evidence type="ECO:0000256" key="6">
    <source>
        <dbReference type="ARBA" id="ARBA00023136"/>
    </source>
</evidence>
<accession>A0A192H385</accession>
<dbReference type="PANTHER" id="PTHR30012">
    <property type="entry name" value="GENERAL SECRETION PATHWAY PROTEIN"/>
    <property type="match status" value="1"/>
</dbReference>
<dbReference type="InterPro" id="IPR003004">
    <property type="entry name" value="GspF/PilC"/>
</dbReference>
<keyword evidence="6" id="KW-0472">Membrane</keyword>
<protein>
    <submittedName>
        <fullName evidence="7">Competence protein ComG</fullName>
    </submittedName>
</protein>
<dbReference type="InterPro" id="IPR047692">
    <property type="entry name" value="T4P_ComGB"/>
</dbReference>
<evidence type="ECO:0000256" key="5">
    <source>
        <dbReference type="ARBA" id="ARBA00022989"/>
    </source>
</evidence>
<dbReference type="InterPro" id="IPR018076">
    <property type="entry name" value="T2SS_GspF_dom"/>
</dbReference>
<dbReference type="Proteomes" id="UP000078582">
    <property type="component" value="Chromosome"/>
</dbReference>
<dbReference type="InterPro" id="IPR042094">
    <property type="entry name" value="T2SS_GspF_sf"/>
</dbReference>
<dbReference type="PANTHER" id="PTHR30012:SF0">
    <property type="entry name" value="TYPE II SECRETION SYSTEM PROTEIN F-RELATED"/>
    <property type="match status" value="1"/>
</dbReference>